<dbReference type="InterPro" id="IPR023088">
    <property type="entry name" value="PDEase"/>
</dbReference>
<keyword evidence="1 5" id="KW-0479">Metal-binding</keyword>
<evidence type="ECO:0000256" key="8">
    <source>
        <dbReference type="SAM" id="MobiDB-lite"/>
    </source>
</evidence>
<evidence type="ECO:0000256" key="5">
    <source>
        <dbReference type="PIRSR" id="PIRSR623088-3"/>
    </source>
</evidence>
<name>A0AAD7Y542_9FUNG</name>
<dbReference type="GO" id="GO:0004114">
    <property type="term" value="F:3',5'-cyclic-nucleotide phosphodiesterase activity"/>
    <property type="evidence" value="ECO:0007669"/>
    <property type="project" value="InterPro"/>
</dbReference>
<dbReference type="GO" id="GO:0000160">
    <property type="term" value="P:phosphorelay signal transduction system"/>
    <property type="evidence" value="ECO:0007669"/>
    <property type="project" value="InterPro"/>
</dbReference>
<dbReference type="CDD" id="cd00077">
    <property type="entry name" value="HDc"/>
    <property type="match status" value="1"/>
</dbReference>
<dbReference type="InterPro" id="IPR023174">
    <property type="entry name" value="PDEase_CS"/>
</dbReference>
<feature type="modified residue" description="4-aspartylphosphate" evidence="6">
    <location>
        <position position="61"/>
    </location>
</feature>
<dbReference type="GO" id="GO:0046872">
    <property type="term" value="F:metal ion binding"/>
    <property type="evidence" value="ECO:0007669"/>
    <property type="project" value="UniProtKB-KW"/>
</dbReference>
<feature type="binding site" evidence="4">
    <location>
        <begin position="287"/>
        <end position="291"/>
    </location>
    <ligand>
        <name>AMP</name>
        <dbReference type="ChEBI" id="CHEBI:456215"/>
    </ligand>
</feature>
<dbReference type="Gene3D" id="3.40.50.2300">
    <property type="match status" value="1"/>
</dbReference>
<dbReference type="Gene3D" id="1.10.1300.10">
    <property type="entry name" value="3'5'-cyclic nucleotide phosphodiesterase, catalytic domain"/>
    <property type="match status" value="1"/>
</dbReference>
<dbReference type="Pfam" id="PF00233">
    <property type="entry name" value="PDEase_I"/>
    <property type="match status" value="1"/>
</dbReference>
<organism evidence="11 12">
    <name type="scientific">Lichtheimia ornata</name>
    <dbReference type="NCBI Taxonomy" id="688661"/>
    <lineage>
        <taxon>Eukaryota</taxon>
        <taxon>Fungi</taxon>
        <taxon>Fungi incertae sedis</taxon>
        <taxon>Mucoromycota</taxon>
        <taxon>Mucoromycotina</taxon>
        <taxon>Mucoromycetes</taxon>
        <taxon>Mucorales</taxon>
        <taxon>Lichtheimiaceae</taxon>
        <taxon>Lichtheimia</taxon>
    </lineage>
</organism>
<feature type="domain" description="Response regulatory" evidence="9">
    <location>
        <begin position="7"/>
        <end position="137"/>
    </location>
</feature>
<evidence type="ECO:0000256" key="7">
    <source>
        <dbReference type="RuleBase" id="RU363067"/>
    </source>
</evidence>
<comment type="cofactor">
    <cofactor evidence="7">
        <name>a divalent metal cation</name>
        <dbReference type="ChEBI" id="CHEBI:60240"/>
    </cofactor>
    <text evidence="7">Binds 2 divalent metal cations per subunit. Site 1 may preferentially bind zinc ions, while site 2 has a preference for magnesium and/or manganese ions.</text>
</comment>
<dbReference type="InterPro" id="IPR011006">
    <property type="entry name" value="CheY-like_superfamily"/>
</dbReference>
<evidence type="ECO:0000313" key="12">
    <source>
        <dbReference type="Proteomes" id="UP001234581"/>
    </source>
</evidence>
<feature type="compositionally biased region" description="Basic and acidic residues" evidence="8">
    <location>
        <begin position="582"/>
        <end position="593"/>
    </location>
</feature>
<feature type="binding site" evidence="5">
    <location>
        <position position="347"/>
    </location>
    <ligand>
        <name>Zn(2+)</name>
        <dbReference type="ChEBI" id="CHEBI:29105"/>
        <label>1</label>
    </ligand>
</feature>
<evidence type="ECO:0000256" key="6">
    <source>
        <dbReference type="PROSITE-ProRule" id="PRU00169"/>
    </source>
</evidence>
<dbReference type="PROSITE" id="PS50110">
    <property type="entry name" value="RESPONSE_REGULATORY"/>
    <property type="match status" value="1"/>
</dbReference>
<dbReference type="InterPro" id="IPR002073">
    <property type="entry name" value="PDEase_catalytic_dom"/>
</dbReference>
<feature type="binding site" evidence="5">
    <location>
        <position position="291"/>
    </location>
    <ligand>
        <name>Zn(2+)</name>
        <dbReference type="ChEBI" id="CHEBI:29105"/>
        <label>1</label>
    </ligand>
</feature>
<dbReference type="InterPro" id="IPR001789">
    <property type="entry name" value="Sig_transdc_resp-reg_receiver"/>
</dbReference>
<keyword evidence="6" id="KW-0597">Phosphoprotein</keyword>
<protein>
    <recommendedName>
        <fullName evidence="7">Phosphodiesterase</fullName>
        <ecNumber evidence="7">3.1.4.-</ecNumber>
    </recommendedName>
</protein>
<evidence type="ECO:0000256" key="3">
    <source>
        <dbReference type="PIRSR" id="PIRSR623088-1"/>
    </source>
</evidence>
<proteinExistence type="inferred from homology"/>
<dbReference type="PROSITE" id="PS00126">
    <property type="entry name" value="PDEASE_I_1"/>
    <property type="match status" value="1"/>
</dbReference>
<evidence type="ECO:0000256" key="4">
    <source>
        <dbReference type="PIRSR" id="PIRSR623088-2"/>
    </source>
</evidence>
<dbReference type="SUPFAM" id="SSF52172">
    <property type="entry name" value="CheY-like"/>
    <property type="match status" value="1"/>
</dbReference>
<dbReference type="AlphaFoldDB" id="A0AAD7Y542"/>
<keyword evidence="12" id="KW-1185">Reference proteome</keyword>
<feature type="domain" description="PDEase" evidence="10">
    <location>
        <begin position="210"/>
        <end position="561"/>
    </location>
</feature>
<sequence>MHPNQCSVVLVTGDTNRSQDTVSMCKAIYNEVQVASDGNDALKMLRNHPHLNARTTLLIIDVDTHDRKINDQQHCAQLLQKIKRQLKNRTLHDVIPIVCSCRDAPDFMIECIDNGAADFIVKPIRQEVVKSLFLNAYRYQVDLPAPMTRYVHHNQRSPLQTSDSSSTNGYLDGQVWAHFQDRLKSVFLNESWLLQTVYNYYCHHGCMPHTNILPMSRDKTNELQRQVCSWDFLSLDLSIDDLVAVVCVILKQVLELPELVEYRVSDDDMLTFVFDVCNSYHQENPYHNFRHAVDVLQSTYFFLCKSGVIDPFFDSDPTLQRPDNAPGLQTLLRPLDVFAILLASLGHDIGHPGVTNTFMVQSSTPLAVLYNDRSVLESFHSMAFFHILSNSCFRKLTEIKDRPDHAYFRKVVIHSILATDMSMHDEYVRRVEEQAEAWKNDDIDISNKEVCDRERLTLCGALIKCADIGNCARPFEVAKSWAEVLAEEFAQQGDLENELGLEGLPINQRGKVTLEQFQLTFKRNIAIKLYKAVAQVAPGMRFCTRFIEENIIKWEERESSCNHDSGVTVHVEDGNEDDDREQDTRLEQDEGSSHLHTPTRRRSSGSLPYEIRSPDVRRDQGSGKGTKSVLPYEVSPEVQSDQGVQSEQEGPTAANSMQNTARRKSDVFSLVSSDSAPQPWPRRQRKKVRQDSHSTSCQCLLQ</sequence>
<dbReference type="GeneID" id="83207608"/>
<dbReference type="SMART" id="SM00471">
    <property type="entry name" value="HDc"/>
    <property type="match status" value="1"/>
</dbReference>
<evidence type="ECO:0000256" key="1">
    <source>
        <dbReference type="ARBA" id="ARBA00022723"/>
    </source>
</evidence>
<gene>
    <name evidence="11" type="ORF">O0I10_000186</name>
</gene>
<dbReference type="PANTHER" id="PTHR11347">
    <property type="entry name" value="CYCLIC NUCLEOTIDE PHOSPHODIESTERASE"/>
    <property type="match status" value="1"/>
</dbReference>
<feature type="region of interest" description="Disordered" evidence="8">
    <location>
        <begin position="562"/>
        <end position="702"/>
    </location>
</feature>
<dbReference type="PRINTS" id="PR00387">
    <property type="entry name" value="PDIESTERASE1"/>
</dbReference>
<keyword evidence="2 7" id="KW-0378">Hydrolase</keyword>
<feature type="binding site" evidence="4">
    <location>
        <position position="518"/>
    </location>
    <ligand>
        <name>AMP</name>
        <dbReference type="ChEBI" id="CHEBI:456215"/>
    </ligand>
</feature>
<feature type="compositionally biased region" description="Polar residues" evidence="8">
    <location>
        <begin position="637"/>
        <end position="660"/>
    </location>
</feature>
<feature type="binding site" evidence="4">
    <location>
        <position position="348"/>
    </location>
    <ligand>
        <name>AMP</name>
        <dbReference type="ChEBI" id="CHEBI:456215"/>
    </ligand>
</feature>
<feature type="compositionally biased region" description="Basic and acidic residues" evidence="8">
    <location>
        <begin position="612"/>
        <end position="621"/>
    </location>
</feature>
<dbReference type="PROSITE" id="PS51845">
    <property type="entry name" value="PDEASE_I_2"/>
    <property type="match status" value="1"/>
</dbReference>
<feature type="active site" description="Proton donor" evidence="3">
    <location>
        <position position="287"/>
    </location>
</feature>
<feature type="binding site" evidence="5">
    <location>
        <position position="348"/>
    </location>
    <ligand>
        <name>Zn(2+)</name>
        <dbReference type="ChEBI" id="CHEBI:29105"/>
        <label>2</label>
    </ligand>
</feature>
<feature type="binding site" evidence="5">
    <location>
        <position position="348"/>
    </location>
    <ligand>
        <name>Zn(2+)</name>
        <dbReference type="ChEBI" id="CHEBI:29105"/>
        <label>1</label>
    </ligand>
</feature>
<evidence type="ECO:0000313" key="11">
    <source>
        <dbReference type="EMBL" id="KAJ8663911.1"/>
    </source>
</evidence>
<evidence type="ECO:0000259" key="10">
    <source>
        <dbReference type="PROSITE" id="PS51845"/>
    </source>
</evidence>
<dbReference type="InterPro" id="IPR036971">
    <property type="entry name" value="PDEase_catalytic_dom_sf"/>
</dbReference>
<dbReference type="SUPFAM" id="SSF109604">
    <property type="entry name" value="HD-domain/PDEase-like"/>
    <property type="match status" value="1"/>
</dbReference>
<comment type="caution">
    <text evidence="11">The sequence shown here is derived from an EMBL/GenBank/DDBJ whole genome shotgun (WGS) entry which is preliminary data.</text>
</comment>
<evidence type="ECO:0000259" key="9">
    <source>
        <dbReference type="PROSITE" id="PS50110"/>
    </source>
</evidence>
<dbReference type="RefSeq" id="XP_058348823.1">
    <property type="nucleotide sequence ID" value="XM_058480300.1"/>
</dbReference>
<accession>A0AAD7Y542</accession>
<dbReference type="InterPro" id="IPR003607">
    <property type="entry name" value="HD/PDEase_dom"/>
</dbReference>
<dbReference type="EMBL" id="JARTCD010000001">
    <property type="protein sequence ID" value="KAJ8663911.1"/>
    <property type="molecule type" value="Genomic_DNA"/>
</dbReference>
<feature type="binding site" evidence="4">
    <location>
        <position position="467"/>
    </location>
    <ligand>
        <name>AMP</name>
        <dbReference type="ChEBI" id="CHEBI:456215"/>
    </ligand>
</feature>
<feature type="binding site" evidence="5">
    <location>
        <position position="467"/>
    </location>
    <ligand>
        <name>Zn(2+)</name>
        <dbReference type="ChEBI" id="CHEBI:29105"/>
        <label>1</label>
    </ligand>
</feature>
<dbReference type="Proteomes" id="UP001234581">
    <property type="component" value="Unassembled WGS sequence"/>
</dbReference>
<evidence type="ECO:0000256" key="2">
    <source>
        <dbReference type="ARBA" id="ARBA00022801"/>
    </source>
</evidence>
<feature type="compositionally biased region" description="Polar residues" evidence="8">
    <location>
        <begin position="693"/>
        <end position="702"/>
    </location>
</feature>
<comment type="similarity">
    <text evidence="7">Belongs to the cyclic nucleotide phosphodiesterase family.</text>
</comment>
<dbReference type="EC" id="3.1.4.-" evidence="7"/>
<reference evidence="11 12" key="1">
    <citation type="submission" date="2023-03" db="EMBL/GenBank/DDBJ databases">
        <title>Genome sequence of Lichtheimia ornata CBS 291.66.</title>
        <authorList>
            <person name="Mohabir J.T."/>
            <person name="Shea T.P."/>
            <person name="Kurbessoian T."/>
            <person name="Berby B."/>
            <person name="Fontaine J."/>
            <person name="Livny J."/>
            <person name="Gnirke A."/>
            <person name="Stajich J.E."/>
            <person name="Cuomo C.A."/>
        </authorList>
    </citation>
    <scope>NUCLEOTIDE SEQUENCE [LARGE SCALE GENOMIC DNA]</scope>
    <source>
        <strain evidence="11">CBS 291.66</strain>
    </source>
</reference>